<feature type="repeat" description="TPR" evidence="1">
    <location>
        <begin position="465"/>
        <end position="498"/>
    </location>
</feature>
<reference evidence="2 3" key="1">
    <citation type="journal article" date="2017" name="ISME J.">
        <title>Unveiling bifidobacterial biogeography across the mammalian branch of the tree of life.</title>
        <authorList>
            <person name="Milani C."/>
            <person name="Mangifesta M."/>
            <person name="Mancabelli L."/>
            <person name="Lugli G.A."/>
            <person name="James K."/>
            <person name="Duranti S."/>
            <person name="Turroni F."/>
            <person name="Ferrario C."/>
            <person name="Ossiprandi M.C."/>
            <person name="van Sinderen D."/>
            <person name="Ventura M."/>
        </authorList>
    </citation>
    <scope>NUCLEOTIDE SEQUENCE [LARGE SCALE GENOMIC DNA]</scope>
    <source>
        <strain evidence="2 3">1E</strain>
    </source>
</reference>
<name>A0A267WP41_BIFPS</name>
<sequence length="666" mass="72457">MSGEVPDMLGANAEILRSILSQPLPDTLDMIIWRGVTNSAQALPFERFAARLLVEAGAAGIRDIAAENDFDVIRLSTTKRFWLRCNGNDLSNEQFNVVQAVESALNRIDYADDEARRAVHGGIPEACIDENFYIAKSQQYLRNVSGAIVAIDGLQEGENNFRRMRGTEGARGGNWDISTRFANVCENLELPFRLHYRFDVDASSGVMVVRFSIPNTAIMPVASQYRDGFASAYAVRLAGMLAWAAFSSSVRLTQVDLTGCVGDADGIPVISMGFDRVPFMMGAVPAMKNGQCDVVPLDVDPLALLNLLRPVRYVGFFDGNRALTPITPLATPAVFLEKRVSEWQDQRALPEGLRGFLRADRACELDVMHDESPVSTDDVNAIMEENEGSPMVAELQLEAALAQLGESGEAGGVCEAGGTDETGVAKIGENGEIPLYCSRPGVRLIISLLDGDEHTRYWKLPDAVVDVHQNLGELAKNNGDYERAERELRACIKLAPTSVRFYEELSQVYARTDEYGKAADVLIGALKIAVLPIDCEVLYYRLGYALWQLGRLPEALACYAMMVNGGTPFRTAARDEAEEVSRQMGLPSPDMKYGDACDALRSGGVPVAPEDKVLDTIARAAICLTDAGFPLLAQDAAWMLGMRDGGDVIGAVAMSLRFGAEGRSKN</sequence>
<accession>A0A267WP41</accession>
<comment type="caution">
    <text evidence="2">The sequence shown here is derived from an EMBL/GenBank/DDBJ whole genome shotgun (WGS) entry which is preliminary data.</text>
</comment>
<dbReference type="PROSITE" id="PS50005">
    <property type="entry name" value="TPR"/>
    <property type="match status" value="1"/>
</dbReference>
<dbReference type="AlphaFoldDB" id="A0A267WP41"/>
<protein>
    <submittedName>
        <fullName evidence="2">Exopolyphosphatase</fullName>
    </submittedName>
</protein>
<evidence type="ECO:0000256" key="1">
    <source>
        <dbReference type="PROSITE-ProRule" id="PRU00339"/>
    </source>
</evidence>
<evidence type="ECO:0000313" key="3">
    <source>
        <dbReference type="Proteomes" id="UP000216789"/>
    </source>
</evidence>
<evidence type="ECO:0000313" key="2">
    <source>
        <dbReference type="EMBL" id="PAC74381.1"/>
    </source>
</evidence>
<dbReference type="RefSeq" id="WP_095279235.1">
    <property type="nucleotide sequence ID" value="NZ_MNLB01000001.1"/>
</dbReference>
<dbReference type="Proteomes" id="UP000216789">
    <property type="component" value="Unassembled WGS sequence"/>
</dbReference>
<dbReference type="InterPro" id="IPR011990">
    <property type="entry name" value="TPR-like_helical_dom_sf"/>
</dbReference>
<dbReference type="SUPFAM" id="SSF48452">
    <property type="entry name" value="TPR-like"/>
    <property type="match status" value="1"/>
</dbReference>
<dbReference type="Pfam" id="PF13181">
    <property type="entry name" value="TPR_8"/>
    <property type="match status" value="2"/>
</dbReference>
<keyword evidence="1" id="KW-0802">TPR repeat</keyword>
<dbReference type="Gene3D" id="1.25.40.10">
    <property type="entry name" value="Tetratricopeptide repeat domain"/>
    <property type="match status" value="1"/>
</dbReference>
<dbReference type="EMBL" id="MNLB01000001">
    <property type="protein sequence ID" value="PAC74381.1"/>
    <property type="molecule type" value="Genomic_DNA"/>
</dbReference>
<dbReference type="InterPro" id="IPR019734">
    <property type="entry name" value="TPR_rpt"/>
</dbReference>
<organism evidence="2 3">
    <name type="scientific">Bifidobacterium pseudocatenulatum</name>
    <dbReference type="NCBI Taxonomy" id="28026"/>
    <lineage>
        <taxon>Bacteria</taxon>
        <taxon>Bacillati</taxon>
        <taxon>Actinomycetota</taxon>
        <taxon>Actinomycetes</taxon>
        <taxon>Bifidobacteriales</taxon>
        <taxon>Bifidobacteriaceae</taxon>
        <taxon>Bifidobacterium</taxon>
    </lineage>
</organism>
<gene>
    <name evidence="2" type="ORF">BPS1E_0246</name>
</gene>
<dbReference type="SMART" id="SM00028">
    <property type="entry name" value="TPR"/>
    <property type="match status" value="2"/>
</dbReference>
<proteinExistence type="predicted"/>